<dbReference type="GO" id="GO:0005829">
    <property type="term" value="C:cytosol"/>
    <property type="evidence" value="ECO:0007669"/>
    <property type="project" value="TreeGrafter"/>
</dbReference>
<name>A0A0M3APY4_9SPHN</name>
<keyword evidence="2" id="KW-0540">Nuclease</keyword>
<keyword evidence="2" id="KW-0378">Hydrolase</keyword>
<sequence>MSDKREIFVSVDVETAGPIPGEFSLLSIGACSVFGPEKSFACELKPIGDKFDPKALEVTGLSLETLAQTGDDPPRAMENFEQWLAELASDDGEVVFVGFNAPFDWSFVNYYFHRFLGRNPFGFTALDIKALYMGATGCSWADTRSSRIAQKLAPTLTGTHDALADARYQAEIFRLIRAKLVPQGE</sequence>
<dbReference type="GO" id="GO:0008408">
    <property type="term" value="F:3'-5' exonuclease activity"/>
    <property type="evidence" value="ECO:0007669"/>
    <property type="project" value="TreeGrafter"/>
</dbReference>
<dbReference type="SMART" id="SM00479">
    <property type="entry name" value="EXOIII"/>
    <property type="match status" value="1"/>
</dbReference>
<evidence type="ECO:0000259" key="1">
    <source>
        <dbReference type="SMART" id="SM00479"/>
    </source>
</evidence>
<dbReference type="Pfam" id="PF00929">
    <property type="entry name" value="RNase_T"/>
    <property type="match status" value="1"/>
</dbReference>
<keyword evidence="3" id="KW-1185">Reference proteome</keyword>
<feature type="domain" description="Exonuclease" evidence="1">
    <location>
        <begin position="7"/>
        <end position="182"/>
    </location>
</feature>
<dbReference type="SUPFAM" id="SSF53098">
    <property type="entry name" value="Ribonuclease H-like"/>
    <property type="match status" value="1"/>
</dbReference>
<dbReference type="AlphaFoldDB" id="A0A0M3APY4"/>
<dbReference type="GO" id="GO:0003676">
    <property type="term" value="F:nucleic acid binding"/>
    <property type="evidence" value="ECO:0007669"/>
    <property type="project" value="InterPro"/>
</dbReference>
<dbReference type="InterPro" id="IPR036397">
    <property type="entry name" value="RNaseH_sf"/>
</dbReference>
<dbReference type="RefSeq" id="WP_046765105.1">
    <property type="nucleotide sequence ID" value="NZ_LBIC01000009.1"/>
</dbReference>
<proteinExistence type="predicted"/>
<protein>
    <submittedName>
        <fullName evidence="2">Exonuclease</fullName>
    </submittedName>
</protein>
<dbReference type="InterPro" id="IPR012337">
    <property type="entry name" value="RNaseH-like_sf"/>
</dbReference>
<gene>
    <name evidence="2" type="ORF">YP76_18635</name>
</gene>
<dbReference type="CDD" id="cd06127">
    <property type="entry name" value="DEDDh"/>
    <property type="match status" value="1"/>
</dbReference>
<dbReference type="Gene3D" id="3.30.420.10">
    <property type="entry name" value="Ribonuclease H-like superfamily/Ribonuclease H"/>
    <property type="match status" value="1"/>
</dbReference>
<accession>A0A0M3APY4</accession>
<comment type="caution">
    <text evidence="2">The sequence shown here is derived from an EMBL/GenBank/DDBJ whole genome shotgun (WGS) entry which is preliminary data.</text>
</comment>
<evidence type="ECO:0000313" key="3">
    <source>
        <dbReference type="Proteomes" id="UP000033874"/>
    </source>
</evidence>
<dbReference type="PATRIC" id="fig|56193.3.peg.3910"/>
<reference evidence="2 3" key="1">
    <citation type="submission" date="2015-04" db="EMBL/GenBank/DDBJ databases">
        <title>Genome sequence of aromatic hydrocarbons-degrading Sphingobium chungbukense DJ77.</title>
        <authorList>
            <person name="Kim Y.-C."/>
            <person name="Chae J.-C."/>
        </authorList>
    </citation>
    <scope>NUCLEOTIDE SEQUENCE [LARGE SCALE GENOMIC DNA]</scope>
    <source>
        <strain evidence="2 3">DJ77</strain>
    </source>
</reference>
<dbReference type="PANTHER" id="PTHR30231:SF41">
    <property type="entry name" value="DNA POLYMERASE III SUBUNIT EPSILON"/>
    <property type="match status" value="1"/>
</dbReference>
<dbReference type="EMBL" id="LBIC01000009">
    <property type="protein sequence ID" value="KKW90604.1"/>
    <property type="molecule type" value="Genomic_DNA"/>
</dbReference>
<dbReference type="PANTHER" id="PTHR30231">
    <property type="entry name" value="DNA POLYMERASE III SUBUNIT EPSILON"/>
    <property type="match status" value="1"/>
</dbReference>
<organism evidence="2 3">
    <name type="scientific">Sphingobium chungbukense</name>
    <dbReference type="NCBI Taxonomy" id="56193"/>
    <lineage>
        <taxon>Bacteria</taxon>
        <taxon>Pseudomonadati</taxon>
        <taxon>Pseudomonadota</taxon>
        <taxon>Alphaproteobacteria</taxon>
        <taxon>Sphingomonadales</taxon>
        <taxon>Sphingomonadaceae</taxon>
        <taxon>Sphingobium</taxon>
    </lineage>
</organism>
<dbReference type="InterPro" id="IPR013520">
    <property type="entry name" value="Ribonucl_H"/>
</dbReference>
<dbReference type="GO" id="GO:0045004">
    <property type="term" value="P:DNA replication proofreading"/>
    <property type="evidence" value="ECO:0007669"/>
    <property type="project" value="TreeGrafter"/>
</dbReference>
<dbReference type="Proteomes" id="UP000033874">
    <property type="component" value="Unassembled WGS sequence"/>
</dbReference>
<keyword evidence="2" id="KW-0269">Exonuclease</keyword>
<evidence type="ECO:0000313" key="2">
    <source>
        <dbReference type="EMBL" id="KKW90604.1"/>
    </source>
</evidence>
<dbReference type="STRING" id="56193.YP76_18635"/>